<dbReference type="AlphaFoldDB" id="A0A0G4HG01"/>
<accession>A0A0G4HG01</accession>
<dbReference type="VEuPathDB" id="CryptoDB:Cvel_6709"/>
<dbReference type="EMBL" id="CDMZ01002588">
    <property type="protein sequence ID" value="CEM43004.1"/>
    <property type="molecule type" value="Genomic_DNA"/>
</dbReference>
<evidence type="ECO:0000313" key="1">
    <source>
        <dbReference type="EMBL" id="CEM43004.1"/>
    </source>
</evidence>
<gene>
    <name evidence="1" type="ORF">Cvel_6709</name>
</gene>
<name>A0A0G4HG01_9ALVE</name>
<protein>
    <submittedName>
        <fullName evidence="1">Uncharacterized protein</fullName>
    </submittedName>
</protein>
<reference evidence="1" key="1">
    <citation type="submission" date="2014-11" db="EMBL/GenBank/DDBJ databases">
        <authorList>
            <person name="Otto D Thomas"/>
            <person name="Naeem Raeece"/>
        </authorList>
    </citation>
    <scope>NUCLEOTIDE SEQUENCE</scope>
</reference>
<proteinExistence type="predicted"/>
<organism evidence="1">
    <name type="scientific">Chromera velia CCMP2878</name>
    <dbReference type="NCBI Taxonomy" id="1169474"/>
    <lineage>
        <taxon>Eukaryota</taxon>
        <taxon>Sar</taxon>
        <taxon>Alveolata</taxon>
        <taxon>Colpodellida</taxon>
        <taxon>Chromeraceae</taxon>
        <taxon>Chromera</taxon>
    </lineage>
</organism>
<sequence>MATSIESAALKAQIEMFAEVTKKFEKLISSEVTADEAEVMKTGQEVIDTMNRLSPIVASGFDFSDPQMFPGTALAAQLSLAYLRAAAHACQVQYAPSALNLAGILAESFDLAPELTTEEHASLYLAFIKKVVNRIPGELIPTVLEGIDHALCPPGMVFLSRHLDLLARWRKENPQVSVLPKSMLRELLNMLVDESVLFLHFDTTSQRFTYGQRVKWRGPSCNGEMRDEVQAVFPELIRPGVNMEMVNWTAMKDIPHTVAMSGQGVQSPHRIWMEGIPADIAELNGEKVVIFFQGSIARSMAGTHTFCRIPCTLTVDGPSLTSEQLTELMTSMRAAPADVQLAALRHQKGTGGSDGLIEALIQKVESSAFGCSALRS</sequence>